<keyword evidence="3" id="KW-0808">Transferase</keyword>
<feature type="domain" description="Methyltransferase type 11" evidence="2">
    <location>
        <begin position="5"/>
        <end position="72"/>
    </location>
</feature>
<comment type="caution">
    <text evidence="3">The sequence shown here is derived from an EMBL/GenBank/DDBJ whole genome shotgun (WGS) entry which is preliminary data.</text>
</comment>
<dbReference type="Gene3D" id="3.40.50.150">
    <property type="entry name" value="Vaccinia Virus protein VP39"/>
    <property type="match status" value="1"/>
</dbReference>
<dbReference type="SUPFAM" id="SSF53335">
    <property type="entry name" value="S-adenosyl-L-methionine-dependent methyltransferases"/>
    <property type="match status" value="1"/>
</dbReference>
<evidence type="ECO:0000313" key="3">
    <source>
        <dbReference type="EMBL" id="MFC5885493.1"/>
    </source>
</evidence>
<dbReference type="InterPro" id="IPR029063">
    <property type="entry name" value="SAM-dependent_MTases_sf"/>
</dbReference>
<keyword evidence="4" id="KW-1185">Reference proteome</keyword>
<dbReference type="EMBL" id="JBHSOD010000010">
    <property type="protein sequence ID" value="MFC5885493.1"/>
    <property type="molecule type" value="Genomic_DNA"/>
</dbReference>
<protein>
    <submittedName>
        <fullName evidence="3">Class I SAM-dependent methyltransferase</fullName>
        <ecNumber evidence="3">2.1.-.-</ecNumber>
    </submittedName>
</protein>
<dbReference type="EC" id="2.1.-.-" evidence="3"/>
<reference evidence="4" key="1">
    <citation type="journal article" date="2019" name="Int. J. Syst. Evol. Microbiol.">
        <title>The Global Catalogue of Microorganisms (GCM) 10K type strain sequencing project: providing services to taxonomists for standard genome sequencing and annotation.</title>
        <authorList>
            <consortium name="The Broad Institute Genomics Platform"/>
            <consortium name="The Broad Institute Genome Sequencing Center for Infectious Disease"/>
            <person name="Wu L."/>
            <person name="Ma J."/>
        </authorList>
    </citation>
    <scope>NUCLEOTIDE SEQUENCE [LARGE SCALE GENOMIC DNA]</scope>
    <source>
        <strain evidence="4">CGMCC 4.1469</strain>
    </source>
</reference>
<organism evidence="3 4">
    <name type="scientific">Kitasatospora aburaviensis</name>
    <dbReference type="NCBI Taxonomy" id="67265"/>
    <lineage>
        <taxon>Bacteria</taxon>
        <taxon>Bacillati</taxon>
        <taxon>Actinomycetota</taxon>
        <taxon>Actinomycetes</taxon>
        <taxon>Kitasatosporales</taxon>
        <taxon>Streptomycetaceae</taxon>
        <taxon>Kitasatospora</taxon>
    </lineage>
</organism>
<dbReference type="GO" id="GO:0032259">
    <property type="term" value="P:methylation"/>
    <property type="evidence" value="ECO:0007669"/>
    <property type="project" value="UniProtKB-KW"/>
</dbReference>
<dbReference type="Pfam" id="PF08241">
    <property type="entry name" value="Methyltransf_11"/>
    <property type="match status" value="1"/>
</dbReference>
<name>A0ABW1EV47_9ACTN</name>
<dbReference type="GO" id="GO:0008168">
    <property type="term" value="F:methyltransferase activity"/>
    <property type="evidence" value="ECO:0007669"/>
    <property type="project" value="UniProtKB-KW"/>
</dbReference>
<sequence>MAVVDAVEQHVRQARDQGLTATAGDARQLTQGDCSFDAVLLLGPLYHLPDAADRARAWQEARRVVRPGGVVAAAALNRYARLLDPGATGARELLLRAERPCSCRSSAVPGARWRYRGPGASDGEGRGP</sequence>
<evidence type="ECO:0000313" key="4">
    <source>
        <dbReference type="Proteomes" id="UP001596067"/>
    </source>
</evidence>
<dbReference type="InterPro" id="IPR013216">
    <property type="entry name" value="Methyltransf_11"/>
</dbReference>
<evidence type="ECO:0000256" key="1">
    <source>
        <dbReference type="SAM" id="MobiDB-lite"/>
    </source>
</evidence>
<keyword evidence="3" id="KW-0489">Methyltransferase</keyword>
<feature type="region of interest" description="Disordered" evidence="1">
    <location>
        <begin position="109"/>
        <end position="128"/>
    </location>
</feature>
<accession>A0ABW1EV47</accession>
<gene>
    <name evidence="3" type="ORF">ACFP0N_10970</name>
</gene>
<dbReference type="Proteomes" id="UP001596067">
    <property type="component" value="Unassembled WGS sequence"/>
</dbReference>
<evidence type="ECO:0000259" key="2">
    <source>
        <dbReference type="Pfam" id="PF08241"/>
    </source>
</evidence>
<proteinExistence type="predicted"/>
<dbReference type="RefSeq" id="WP_313761657.1">
    <property type="nucleotide sequence ID" value="NZ_BAAAVH010000049.1"/>
</dbReference>